<feature type="region of interest" description="Disordered" evidence="1">
    <location>
        <begin position="113"/>
        <end position="132"/>
    </location>
</feature>
<keyword evidence="3" id="KW-1185">Reference proteome</keyword>
<proteinExistence type="predicted"/>
<feature type="compositionally biased region" description="Basic and acidic residues" evidence="1">
    <location>
        <begin position="34"/>
        <end position="43"/>
    </location>
</feature>
<feature type="region of interest" description="Disordered" evidence="1">
    <location>
        <begin position="34"/>
        <end position="60"/>
    </location>
</feature>
<evidence type="ECO:0000313" key="2">
    <source>
        <dbReference type="EMBL" id="KAK9811512.1"/>
    </source>
</evidence>
<evidence type="ECO:0000256" key="1">
    <source>
        <dbReference type="SAM" id="MobiDB-lite"/>
    </source>
</evidence>
<accession>A0AAW1PU89</accession>
<dbReference type="AlphaFoldDB" id="A0AAW1PU89"/>
<comment type="caution">
    <text evidence="2">The sequence shown here is derived from an EMBL/GenBank/DDBJ whole genome shotgun (WGS) entry which is preliminary data.</text>
</comment>
<protein>
    <submittedName>
        <fullName evidence="2">Uncharacterized protein</fullName>
    </submittedName>
</protein>
<evidence type="ECO:0000313" key="3">
    <source>
        <dbReference type="Proteomes" id="UP001489004"/>
    </source>
</evidence>
<name>A0AAW1PU89_9CHLO</name>
<gene>
    <name evidence="2" type="ORF">WJX72_005115</name>
</gene>
<dbReference type="Proteomes" id="UP001489004">
    <property type="component" value="Unassembled WGS sequence"/>
</dbReference>
<reference evidence="2 3" key="1">
    <citation type="journal article" date="2024" name="Nat. Commun.">
        <title>Phylogenomics reveals the evolutionary origins of lichenization in chlorophyte algae.</title>
        <authorList>
            <person name="Puginier C."/>
            <person name="Libourel C."/>
            <person name="Otte J."/>
            <person name="Skaloud P."/>
            <person name="Haon M."/>
            <person name="Grisel S."/>
            <person name="Petersen M."/>
            <person name="Berrin J.G."/>
            <person name="Delaux P.M."/>
            <person name="Dal Grande F."/>
            <person name="Keller J."/>
        </authorList>
    </citation>
    <scope>NUCLEOTIDE SEQUENCE [LARGE SCALE GENOMIC DNA]</scope>
    <source>
        <strain evidence="2 3">SAG 2043</strain>
    </source>
</reference>
<feature type="compositionally biased region" description="Polar residues" evidence="1">
    <location>
        <begin position="120"/>
        <end position="132"/>
    </location>
</feature>
<organism evidence="2 3">
    <name type="scientific">[Myrmecia] bisecta</name>
    <dbReference type="NCBI Taxonomy" id="41462"/>
    <lineage>
        <taxon>Eukaryota</taxon>
        <taxon>Viridiplantae</taxon>
        <taxon>Chlorophyta</taxon>
        <taxon>core chlorophytes</taxon>
        <taxon>Trebouxiophyceae</taxon>
        <taxon>Trebouxiales</taxon>
        <taxon>Trebouxiaceae</taxon>
        <taxon>Myrmecia</taxon>
    </lineage>
</organism>
<dbReference type="EMBL" id="JALJOR010000009">
    <property type="protein sequence ID" value="KAK9811512.1"/>
    <property type="molecule type" value="Genomic_DNA"/>
</dbReference>
<sequence>MMTLEEENYTLQVQLAKLQVVLQQEHHARQLAEAKLKEHEQHSKAPAATQAHKDMHASLGSADAQGEIDGLRDCLKHASQEIHHRQTQLENAKQKISNLQEEKRRLQAQLASLASAAQQHRPQNHSSVPSVHSSTMTSMLKNATPSAPGKMRRTGSQAVAPGFLEKQAVRERLCGEQVLGGGSSLSMRLMRINATWTFSQALAAAAGRPGALT</sequence>